<proteinExistence type="predicted"/>
<dbReference type="EMBL" id="QXFW01003400">
    <property type="protein sequence ID" value="KAE8971000.1"/>
    <property type="molecule type" value="Genomic_DNA"/>
</dbReference>
<evidence type="ECO:0000313" key="3">
    <source>
        <dbReference type="EMBL" id="KAE8971000.1"/>
    </source>
</evidence>
<dbReference type="InterPro" id="IPR000182">
    <property type="entry name" value="GNAT_dom"/>
</dbReference>
<dbReference type="Pfam" id="PF00583">
    <property type="entry name" value="Acetyltransf_1"/>
    <property type="match status" value="1"/>
</dbReference>
<feature type="region of interest" description="Disordered" evidence="1">
    <location>
        <begin position="1"/>
        <end position="23"/>
    </location>
</feature>
<gene>
    <name evidence="3" type="ORF">PF011_g26200</name>
</gene>
<protein>
    <recommendedName>
        <fullName evidence="2">N-acetyltransferase domain-containing protein</fullName>
    </recommendedName>
</protein>
<dbReference type="GO" id="GO:0008999">
    <property type="term" value="F:protein-N-terminal-alanine acetyltransferase activity"/>
    <property type="evidence" value="ECO:0007669"/>
    <property type="project" value="TreeGrafter"/>
</dbReference>
<comment type="caution">
    <text evidence="3">The sequence shown here is derived from an EMBL/GenBank/DDBJ whole genome shotgun (WGS) entry which is preliminary data.</text>
</comment>
<dbReference type="GO" id="GO:1990189">
    <property type="term" value="F:protein N-terminal-serine acetyltransferase activity"/>
    <property type="evidence" value="ECO:0007669"/>
    <property type="project" value="TreeGrafter"/>
</dbReference>
<dbReference type="Proteomes" id="UP000460718">
    <property type="component" value="Unassembled WGS sequence"/>
</dbReference>
<dbReference type="PANTHER" id="PTHR43441:SF2">
    <property type="entry name" value="FAMILY ACETYLTRANSFERASE, PUTATIVE (AFU_ORTHOLOGUE AFUA_7G00850)-RELATED"/>
    <property type="match status" value="1"/>
</dbReference>
<dbReference type="PROSITE" id="PS51186">
    <property type="entry name" value="GNAT"/>
    <property type="match status" value="1"/>
</dbReference>
<evidence type="ECO:0000256" key="1">
    <source>
        <dbReference type="SAM" id="MobiDB-lite"/>
    </source>
</evidence>
<dbReference type="InterPro" id="IPR016181">
    <property type="entry name" value="Acyl_CoA_acyltransferase"/>
</dbReference>
<dbReference type="PANTHER" id="PTHR43441">
    <property type="entry name" value="RIBOSOMAL-PROTEIN-SERINE ACETYLTRANSFERASE"/>
    <property type="match status" value="1"/>
</dbReference>
<feature type="domain" description="N-acetyltransferase" evidence="2">
    <location>
        <begin position="166"/>
        <end position="310"/>
    </location>
</feature>
<evidence type="ECO:0000259" key="2">
    <source>
        <dbReference type="PROSITE" id="PS51186"/>
    </source>
</evidence>
<name>A0A6A3HMB7_9STRA</name>
<reference evidence="3 4" key="1">
    <citation type="submission" date="2018-09" db="EMBL/GenBank/DDBJ databases">
        <title>Genomic investigation of the strawberry pathogen Phytophthora fragariae indicates pathogenicity is determined by transcriptional variation in three key races.</title>
        <authorList>
            <person name="Adams T.M."/>
            <person name="Armitage A.D."/>
            <person name="Sobczyk M.K."/>
            <person name="Bates H.J."/>
            <person name="Dunwell J.M."/>
            <person name="Nellist C.F."/>
            <person name="Harrison R.J."/>
        </authorList>
    </citation>
    <scope>NUCLEOTIDE SEQUENCE [LARGE SCALE GENOMIC DNA]</scope>
    <source>
        <strain evidence="3 4">SCRP245</strain>
    </source>
</reference>
<organism evidence="3 4">
    <name type="scientific">Phytophthora fragariae</name>
    <dbReference type="NCBI Taxonomy" id="53985"/>
    <lineage>
        <taxon>Eukaryota</taxon>
        <taxon>Sar</taxon>
        <taxon>Stramenopiles</taxon>
        <taxon>Oomycota</taxon>
        <taxon>Peronosporomycetes</taxon>
        <taxon>Peronosporales</taxon>
        <taxon>Peronosporaceae</taxon>
        <taxon>Phytophthora</taxon>
    </lineage>
</organism>
<evidence type="ECO:0000313" key="4">
    <source>
        <dbReference type="Proteomes" id="UP000460718"/>
    </source>
</evidence>
<dbReference type="AlphaFoldDB" id="A0A6A3HMB7"/>
<dbReference type="InterPro" id="IPR051908">
    <property type="entry name" value="Ribosomal_N-acetyltransferase"/>
</dbReference>
<dbReference type="SUPFAM" id="SSF55729">
    <property type="entry name" value="Acyl-CoA N-acyltransferases (Nat)"/>
    <property type="match status" value="1"/>
</dbReference>
<dbReference type="FunFam" id="3.40.630.30:FF:000047">
    <property type="entry name" value="Acetyltransferase, GNAT family"/>
    <property type="match status" value="1"/>
</dbReference>
<accession>A0A6A3HMB7</accession>
<sequence>MPSNVGAARIGRGKASTSQNRNCDGLGFSTTEQDWSGSLKSTVTRWLSPQLRCGRARRFAARYSTQESSRGLHSKQQRYRKCPQTASSLVIAIPRFSVYFTTRKDLATFMPEVEADSKDDLTSVNEFGQPVGFAMTDWTPPPFPPHSTLVGRHCQLEPLTAARHARDFWDAQSDDPKGASWTYMLNGPFSSFNEFEEYCLSTEKTREPQIYAIVVDGHAVGMIAYMRIDPSHDGVMEVGRIYYTSRLQRTCAAAEAMYLLAANAFKLGYRRYEWKCDSCNLPSRGAATRYGFTYEGLFRQAVVYKGRNRDTTWFSIIDGDWAAGLKKAYERWLEPSNFDEHGRQKLKLSELTAPFVRARS</sequence>
<dbReference type="Gene3D" id="3.40.630.30">
    <property type="match status" value="1"/>
</dbReference>